<proteinExistence type="predicted"/>
<keyword evidence="2" id="KW-1185">Reference proteome</keyword>
<gene>
    <name evidence="1" type="ordered locus">Snas_0278</name>
</gene>
<evidence type="ECO:0000313" key="1">
    <source>
        <dbReference type="EMBL" id="ADD39996.1"/>
    </source>
</evidence>
<sequence length="223" mass="25328">MDKQLARAIRVAVRHTQTPTEDELRTIEKLHVLRARDLSGLESCTSMRHLVLSGCDPVSLQSLTGMRDLEVATVEYCGLRRLDGVEELSDSFLYLKAPNNSIEDLSPLLDCPGLNRLEVQGNPLSEHSYLEILPRLRARGVQVFASGMREWRLTRRLHEIGLPFSYYHSDEGHQLCRPGLSYTDFPATGHPIIDPDDLERLIDAEPTRIHELFAQEELMFALP</sequence>
<name>D3Q326_STANL</name>
<evidence type="ECO:0008006" key="3">
    <source>
        <dbReference type="Google" id="ProtNLM"/>
    </source>
</evidence>
<dbReference type="eggNOG" id="COG4886">
    <property type="taxonomic scope" value="Bacteria"/>
</dbReference>
<dbReference type="Gene3D" id="3.80.10.10">
    <property type="entry name" value="Ribonuclease Inhibitor"/>
    <property type="match status" value="1"/>
</dbReference>
<dbReference type="AlphaFoldDB" id="D3Q326"/>
<dbReference type="InterPro" id="IPR032675">
    <property type="entry name" value="LRR_dom_sf"/>
</dbReference>
<protein>
    <recommendedName>
        <fullName evidence="3">Leucine Rich repeats (2 copies)</fullName>
    </recommendedName>
</protein>
<dbReference type="HOGENOM" id="CLU_1239506_0_0_11"/>
<dbReference type="Proteomes" id="UP000000844">
    <property type="component" value="Chromosome"/>
</dbReference>
<dbReference type="OrthoDB" id="4205357at2"/>
<dbReference type="KEGG" id="sna:Snas_0278"/>
<organism evidence="1 2">
    <name type="scientific">Stackebrandtia nassauensis (strain DSM 44728 / CIP 108903 / NRRL B-16338 / NBRC 102104 / LLR-40K-21)</name>
    <dbReference type="NCBI Taxonomy" id="446470"/>
    <lineage>
        <taxon>Bacteria</taxon>
        <taxon>Bacillati</taxon>
        <taxon>Actinomycetota</taxon>
        <taxon>Actinomycetes</taxon>
        <taxon>Glycomycetales</taxon>
        <taxon>Glycomycetaceae</taxon>
        <taxon>Stackebrandtia</taxon>
    </lineage>
</organism>
<dbReference type="RefSeq" id="WP_013015567.1">
    <property type="nucleotide sequence ID" value="NC_013947.1"/>
</dbReference>
<dbReference type="SUPFAM" id="SSF52058">
    <property type="entry name" value="L domain-like"/>
    <property type="match status" value="1"/>
</dbReference>
<dbReference type="EMBL" id="CP001778">
    <property type="protein sequence ID" value="ADD39996.1"/>
    <property type="molecule type" value="Genomic_DNA"/>
</dbReference>
<evidence type="ECO:0000313" key="2">
    <source>
        <dbReference type="Proteomes" id="UP000000844"/>
    </source>
</evidence>
<accession>D3Q326</accession>
<reference evidence="1 2" key="1">
    <citation type="journal article" date="2009" name="Stand. Genomic Sci.">
        <title>Complete genome sequence of Stackebrandtia nassauensis type strain (LLR-40K-21).</title>
        <authorList>
            <person name="Munk C."/>
            <person name="Lapidus A."/>
            <person name="Copeland A."/>
            <person name="Jando M."/>
            <person name="Mayilraj S."/>
            <person name="Glavina Del Rio T."/>
            <person name="Nolan M."/>
            <person name="Chen F."/>
            <person name="Lucas S."/>
            <person name="Tice H."/>
            <person name="Cheng J.F."/>
            <person name="Han C."/>
            <person name="Detter J.C."/>
            <person name="Bruce D."/>
            <person name="Goodwin L."/>
            <person name="Chain P."/>
            <person name="Pitluck S."/>
            <person name="Goker M."/>
            <person name="Ovchinikova G."/>
            <person name="Pati A."/>
            <person name="Ivanova N."/>
            <person name="Mavromatis K."/>
            <person name="Chen A."/>
            <person name="Palaniappan K."/>
            <person name="Land M."/>
            <person name="Hauser L."/>
            <person name="Chang Y.J."/>
            <person name="Jeffries C.D."/>
            <person name="Bristow J."/>
            <person name="Eisen J.A."/>
            <person name="Markowitz V."/>
            <person name="Hugenholtz P."/>
            <person name="Kyrpides N.C."/>
            <person name="Klenk H.P."/>
        </authorList>
    </citation>
    <scope>NUCLEOTIDE SEQUENCE [LARGE SCALE GENOMIC DNA]</scope>
    <source>
        <strain evidence="2">DSM 44728 / CIP 108903 / NRRL B-16338 / NBRC 102104 / LLR-40K-21</strain>
    </source>
</reference>